<evidence type="ECO:0000313" key="2">
    <source>
        <dbReference type="EMBL" id="ORM54178.1"/>
    </source>
</evidence>
<name>A0A1X1BZ05_9GAMM</name>
<dbReference type="EMBL" id="MLFN01000011">
    <property type="protein sequence ID" value="ORM54178.1"/>
    <property type="molecule type" value="Genomic_DNA"/>
</dbReference>
<accession>A0A1X1BZ05</accession>
<reference evidence="2 3" key="1">
    <citation type="journal article" date="2017" name="Antonie Van Leeuwenhoek">
        <title>Phylogenomic resolution of the bacterial genus Pantoea and its relationship with Erwinia and Tatumella.</title>
        <authorList>
            <person name="Palmer M."/>
            <person name="Steenkamp E.T."/>
            <person name="Coetzee M.P."/>
            <person name="Chan W.Y."/>
            <person name="van Zyl E."/>
            <person name="De Maayer P."/>
            <person name="Coutinho T.A."/>
            <person name="Blom J."/>
            <person name="Smits T.H."/>
            <person name="Duffy B."/>
            <person name="Venter S.N."/>
        </authorList>
    </citation>
    <scope>NUCLEOTIDE SEQUENCE [LARGE SCALE GENOMIC DNA]</scope>
    <source>
        <strain evidence="2 3">LMG 24534</strain>
    </source>
</reference>
<keyword evidence="3" id="KW-1185">Reference proteome</keyword>
<comment type="caution">
    <text evidence="2">The sequence shown here is derived from an EMBL/GenBank/DDBJ whole genome shotgun (WGS) entry which is preliminary data.</text>
</comment>
<evidence type="ECO:0000256" key="1">
    <source>
        <dbReference type="SAM" id="MobiDB-lite"/>
    </source>
</evidence>
<proteinExistence type="predicted"/>
<dbReference type="Proteomes" id="UP000193933">
    <property type="component" value="Unassembled WGS sequence"/>
</dbReference>
<gene>
    <name evidence="2" type="ORF">HA41_06345</name>
</gene>
<protein>
    <submittedName>
        <fullName evidence="2">Uncharacterized protein</fullName>
    </submittedName>
</protein>
<evidence type="ECO:0000313" key="3">
    <source>
        <dbReference type="Proteomes" id="UP000193933"/>
    </source>
</evidence>
<sequence>MLPLQGGFIKPERTQRSMAVWVALVTFAHQVVSIARAPLPRCRQTGKKPPGENNADPSR</sequence>
<dbReference type="AlphaFoldDB" id="A0A1X1BZ05"/>
<organism evidence="2 3">
    <name type="scientific">Pantoea conspicua</name>
    <dbReference type="NCBI Taxonomy" id="472705"/>
    <lineage>
        <taxon>Bacteria</taxon>
        <taxon>Pseudomonadati</taxon>
        <taxon>Pseudomonadota</taxon>
        <taxon>Gammaproteobacteria</taxon>
        <taxon>Enterobacterales</taxon>
        <taxon>Erwiniaceae</taxon>
        <taxon>Pantoea</taxon>
    </lineage>
</organism>
<feature type="region of interest" description="Disordered" evidence="1">
    <location>
        <begin position="39"/>
        <end position="59"/>
    </location>
</feature>